<dbReference type="AlphaFoldDB" id="A0A917LZF7"/>
<evidence type="ECO:0000313" key="1">
    <source>
        <dbReference type="EMBL" id="GGG65777.1"/>
    </source>
</evidence>
<sequence length="50" mass="5493">MAGPGRASVEATYTEPGQLGPYTDFEIGMLNGKMSPLRWVLGSEWDFLDT</sequence>
<reference evidence="1" key="2">
    <citation type="submission" date="2020-09" db="EMBL/GenBank/DDBJ databases">
        <authorList>
            <person name="Sun Q."/>
            <person name="Zhou Y."/>
        </authorList>
    </citation>
    <scope>NUCLEOTIDE SEQUENCE</scope>
    <source>
        <strain evidence="1">CGMCC 1.12187</strain>
    </source>
</reference>
<comment type="caution">
    <text evidence="1">The sequence shown here is derived from an EMBL/GenBank/DDBJ whole genome shotgun (WGS) entry which is preliminary data.</text>
</comment>
<dbReference type="EMBL" id="BMEQ01000022">
    <property type="protein sequence ID" value="GGG65777.1"/>
    <property type="molecule type" value="Genomic_DNA"/>
</dbReference>
<protein>
    <submittedName>
        <fullName evidence="1">Uncharacterized protein</fullName>
    </submittedName>
</protein>
<organism evidence="1 2">
    <name type="scientific">Kocuria dechangensis</name>
    <dbReference type="NCBI Taxonomy" id="1176249"/>
    <lineage>
        <taxon>Bacteria</taxon>
        <taxon>Bacillati</taxon>
        <taxon>Actinomycetota</taxon>
        <taxon>Actinomycetes</taxon>
        <taxon>Micrococcales</taxon>
        <taxon>Micrococcaceae</taxon>
        <taxon>Kocuria</taxon>
    </lineage>
</organism>
<keyword evidence="2" id="KW-1185">Reference proteome</keyword>
<proteinExistence type="predicted"/>
<accession>A0A917LZF7</accession>
<reference evidence="1" key="1">
    <citation type="journal article" date="2014" name="Int. J. Syst. Evol. Microbiol.">
        <title>Complete genome sequence of Corynebacterium casei LMG S-19264T (=DSM 44701T), isolated from a smear-ripened cheese.</title>
        <authorList>
            <consortium name="US DOE Joint Genome Institute (JGI-PGF)"/>
            <person name="Walter F."/>
            <person name="Albersmeier A."/>
            <person name="Kalinowski J."/>
            <person name="Ruckert C."/>
        </authorList>
    </citation>
    <scope>NUCLEOTIDE SEQUENCE</scope>
    <source>
        <strain evidence="1">CGMCC 1.12187</strain>
    </source>
</reference>
<gene>
    <name evidence="1" type="ORF">GCM10011374_32110</name>
</gene>
<dbReference type="Proteomes" id="UP000638848">
    <property type="component" value="Unassembled WGS sequence"/>
</dbReference>
<evidence type="ECO:0000313" key="2">
    <source>
        <dbReference type="Proteomes" id="UP000638848"/>
    </source>
</evidence>
<name>A0A917LZF7_9MICC</name>